<dbReference type="PANTHER" id="PTHR30244:SF42">
    <property type="entry name" value="UDP-2-ACETAMIDO-2-DEOXY-3-OXO-D-GLUCURONATE AMINOTRANSFERASE"/>
    <property type="match status" value="1"/>
</dbReference>
<dbReference type="GO" id="GO:0000271">
    <property type="term" value="P:polysaccharide biosynthetic process"/>
    <property type="evidence" value="ECO:0007669"/>
    <property type="project" value="TreeGrafter"/>
</dbReference>
<dbReference type="GO" id="GO:0030170">
    <property type="term" value="F:pyridoxal phosphate binding"/>
    <property type="evidence" value="ECO:0007669"/>
    <property type="project" value="TreeGrafter"/>
</dbReference>
<reference evidence="1" key="1">
    <citation type="journal article" date="2020" name="Nature">
        <title>Giant virus diversity and host interactions through global metagenomics.</title>
        <authorList>
            <person name="Schulz F."/>
            <person name="Roux S."/>
            <person name="Paez-Espino D."/>
            <person name="Jungbluth S."/>
            <person name="Walsh D.A."/>
            <person name="Denef V.J."/>
            <person name="McMahon K.D."/>
            <person name="Konstantinidis K.T."/>
            <person name="Eloe-Fadrosh E.A."/>
            <person name="Kyrpides N.C."/>
            <person name="Woyke T."/>
        </authorList>
    </citation>
    <scope>NUCLEOTIDE SEQUENCE</scope>
    <source>
        <strain evidence="1">GVMAG-M-3300018080-19</strain>
    </source>
</reference>
<dbReference type="PIRSF" id="PIRSF000390">
    <property type="entry name" value="PLP_StrS"/>
    <property type="match status" value="1"/>
</dbReference>
<accession>A0A6C0BN50</accession>
<dbReference type="InterPro" id="IPR000653">
    <property type="entry name" value="DegT/StrS_aminotransferase"/>
</dbReference>
<dbReference type="Pfam" id="PF01041">
    <property type="entry name" value="DegT_DnrJ_EryC1"/>
    <property type="match status" value="1"/>
</dbReference>
<dbReference type="SUPFAM" id="SSF53383">
    <property type="entry name" value="PLP-dependent transferases"/>
    <property type="match status" value="1"/>
</dbReference>
<dbReference type="InterPro" id="IPR015424">
    <property type="entry name" value="PyrdxlP-dep_Trfase"/>
</dbReference>
<protein>
    <recommendedName>
        <fullName evidence="2">DegT/DnrJ/EryC1/StrS aminotransferase family protein</fullName>
    </recommendedName>
</protein>
<dbReference type="InterPro" id="IPR015421">
    <property type="entry name" value="PyrdxlP-dep_Trfase_major"/>
</dbReference>
<name>A0A6C0BN50_9ZZZZ</name>
<dbReference type="Gene3D" id="3.40.640.10">
    <property type="entry name" value="Type I PLP-dependent aspartate aminotransferase-like (Major domain)"/>
    <property type="match status" value="1"/>
</dbReference>
<evidence type="ECO:0000313" key="1">
    <source>
        <dbReference type="EMBL" id="QHS93616.1"/>
    </source>
</evidence>
<dbReference type="PANTHER" id="PTHR30244">
    <property type="entry name" value="TRANSAMINASE"/>
    <property type="match status" value="1"/>
</dbReference>
<dbReference type="AlphaFoldDB" id="A0A6C0BN50"/>
<sequence length="361" mass="39910">MPGVQEIPCIHLDRERKVLQLDPHHALDRVLSTNAFIGAGTELEAEIEEFLGTNFKCVAVGNGTDALEIVYRLSKLRRSSSSVIYVPAFTFEATSGAAKALGLTVKYMDISPVDGEYIITPETVQAALGGESATNVVAIVGVSLYGQVPDWEGIRKVLPDDVLLIEDGAQSFGSARSLQGGVVDYAITSFYPSKNLGCYGDGGAVFCPETEVKKVRALANHGRGSRTITWGKNSRLDRFQAEILRQKLAGFNRTRASKADTVHYYEQNLRALNPWFTLPLHSQDSCFSVYTIQVKGEQRHLLQHFLATHGVQTRIYYEKPLCSTFPNAEMKSKQVLAIPCFAFITNPERQRIVALLQSFFL</sequence>
<evidence type="ECO:0008006" key="2">
    <source>
        <dbReference type="Google" id="ProtNLM"/>
    </source>
</evidence>
<dbReference type="GO" id="GO:0008483">
    <property type="term" value="F:transaminase activity"/>
    <property type="evidence" value="ECO:0007669"/>
    <property type="project" value="TreeGrafter"/>
</dbReference>
<dbReference type="EMBL" id="MN739207">
    <property type="protein sequence ID" value="QHS93616.1"/>
    <property type="molecule type" value="Genomic_DNA"/>
</dbReference>
<organism evidence="1">
    <name type="scientific">viral metagenome</name>
    <dbReference type="NCBI Taxonomy" id="1070528"/>
    <lineage>
        <taxon>unclassified sequences</taxon>
        <taxon>metagenomes</taxon>
        <taxon>organismal metagenomes</taxon>
    </lineage>
</organism>
<proteinExistence type="predicted"/>